<feature type="domain" description="OST48 N-terminal" evidence="9">
    <location>
        <begin position="27"/>
        <end position="306"/>
    </location>
</feature>
<dbReference type="Proteomes" id="UP001355207">
    <property type="component" value="Chromosome 1"/>
</dbReference>
<dbReference type="RefSeq" id="XP_066072740.1">
    <property type="nucleotide sequence ID" value="XM_066216643.1"/>
</dbReference>
<dbReference type="InterPro" id="IPR005013">
    <property type="entry name" value="DDOST_48_kDa_subunit"/>
</dbReference>
<name>A0AAX4JME3_9TREE</name>
<evidence type="ECO:0000313" key="12">
    <source>
        <dbReference type="Proteomes" id="UP001355207"/>
    </source>
</evidence>
<evidence type="ECO:0000256" key="6">
    <source>
        <dbReference type="ARBA" id="ARBA00022989"/>
    </source>
</evidence>
<protein>
    <recommendedName>
        <fullName evidence="8">Dolichyl-diphosphooligosaccharide--protein glycosyltransferase subunit WBP1</fullName>
        <shortName evidence="8">Oligosaccharyl transferase subunit WBP1</shortName>
    </recommendedName>
</protein>
<evidence type="ECO:0000256" key="7">
    <source>
        <dbReference type="ARBA" id="ARBA00023136"/>
    </source>
</evidence>
<reference evidence="11 12" key="1">
    <citation type="submission" date="2024-01" db="EMBL/GenBank/DDBJ databases">
        <title>Comparative genomics of Cryptococcus and Kwoniella reveals pathogenesis evolution and contrasting modes of karyotype evolution via chromosome fusion or intercentromeric recombination.</title>
        <authorList>
            <person name="Coelho M.A."/>
            <person name="David-Palma M."/>
            <person name="Shea T."/>
            <person name="Bowers K."/>
            <person name="McGinley-Smith S."/>
            <person name="Mohammad A.W."/>
            <person name="Gnirke A."/>
            <person name="Yurkov A.M."/>
            <person name="Nowrousian M."/>
            <person name="Sun S."/>
            <person name="Cuomo C.A."/>
            <person name="Heitman J."/>
        </authorList>
    </citation>
    <scope>NUCLEOTIDE SEQUENCE [LARGE SCALE GENOMIC DNA]</scope>
    <source>
        <strain evidence="11 12">CBS 6074</strain>
    </source>
</reference>
<evidence type="ECO:0000256" key="4">
    <source>
        <dbReference type="ARBA" id="ARBA00022692"/>
    </source>
</evidence>
<evidence type="ECO:0000256" key="3">
    <source>
        <dbReference type="ARBA" id="ARBA00008743"/>
    </source>
</evidence>
<evidence type="ECO:0000259" key="9">
    <source>
        <dbReference type="Pfam" id="PF03345"/>
    </source>
</evidence>
<dbReference type="PANTHER" id="PTHR10830">
    <property type="entry name" value="DOLICHYL-DIPHOSPHOOLIGOSACCHARIDE--PROTEIN GLYCOSYLTRANSFERASE 48 KDA SUBUNIT"/>
    <property type="match status" value="1"/>
</dbReference>
<proteinExistence type="inferred from homology"/>
<dbReference type="GeneID" id="91091520"/>
<keyword evidence="7 8" id="KW-0472">Membrane</keyword>
<keyword evidence="5 8" id="KW-0256">Endoplasmic reticulum</keyword>
<dbReference type="InterPro" id="IPR055459">
    <property type="entry name" value="OST48_MD"/>
</dbReference>
<organism evidence="11 12">
    <name type="scientific">Kwoniella dendrophila CBS 6074</name>
    <dbReference type="NCBI Taxonomy" id="1295534"/>
    <lineage>
        <taxon>Eukaryota</taxon>
        <taxon>Fungi</taxon>
        <taxon>Dikarya</taxon>
        <taxon>Basidiomycota</taxon>
        <taxon>Agaricomycotina</taxon>
        <taxon>Tremellomycetes</taxon>
        <taxon>Tremellales</taxon>
        <taxon>Cryptococcaceae</taxon>
        <taxon>Kwoniella</taxon>
    </lineage>
</organism>
<feature type="domain" description="OST48 middle" evidence="10">
    <location>
        <begin position="320"/>
        <end position="467"/>
    </location>
</feature>
<dbReference type="PANTHER" id="PTHR10830:SF0">
    <property type="entry name" value="DOLICHYL-DIPHOSPHOOLIGOSACCHARIDE--PROTEIN GLYCOSYLTRANSFERASE 48 KDA SUBUNIT"/>
    <property type="match status" value="1"/>
</dbReference>
<dbReference type="Pfam" id="PF23358">
    <property type="entry name" value="OST48_MD"/>
    <property type="match status" value="1"/>
</dbReference>
<comment type="similarity">
    <text evidence="3 8">Belongs to the DDOST 48 kDa subunit family.</text>
</comment>
<dbReference type="AlphaFoldDB" id="A0AAX4JME3"/>
<keyword evidence="6 8" id="KW-1133">Transmembrane helix</keyword>
<sequence>MRPTSLLLAPILSLIALVTARSSTGDRVLVVLDSNVKKNEYSQFWESLETRGYELTFKQPKDKDAELVKYGELNYDHLVMFAPGAKSFSPSLSPKSILHAQFAGLNTIYFISPELTESSKELLREYDLEFIDAGSSSSDILIDSFNHPLESSSSTVALSVTSSLVQDNVGEILSPSTLTGGPIIYPNGIVYQTGENPYLIDILHASKTSYIGQDKLLSSDENQVEQAVSYKNNHKGSSSSSKDAIVNGKKAILVSALQTRDNVRIGFVGSTEMLKDTWWNKEIKTNDGKSVKTGNAGFISDLSKWVFQETGVVKIIDSTHYRKGETEPRELYTKKDEVTHSLTLAKHYTTANGTSAWGPFEVDDLQLDFTMLDPHIRTALKQDKSASVAQGTTYKAKFIAPDRHGVFKFVVEYWRPGWSYIRSSEKASVVPLRHDEYPRFITGAWPYYIAACSTSITFLAFCALWVSLGEGDKDRKGKKKAE</sequence>
<accession>A0AAX4JME3</accession>
<feature type="chain" id="PRO_5043105060" description="Dolichyl-diphosphooligosaccharide--protein glycosyltransferase subunit WBP1" evidence="8">
    <location>
        <begin position="21"/>
        <end position="482"/>
    </location>
</feature>
<dbReference type="InterPro" id="IPR055457">
    <property type="entry name" value="OST48_N"/>
</dbReference>
<comment type="pathway">
    <text evidence="2 8">Protein modification; protein glycosylation.</text>
</comment>
<evidence type="ECO:0000256" key="5">
    <source>
        <dbReference type="ARBA" id="ARBA00022824"/>
    </source>
</evidence>
<comment type="subunit">
    <text evidence="8">Component of the oligosaccharyltransferase (OST) complex.</text>
</comment>
<dbReference type="EMBL" id="CP144098">
    <property type="protein sequence ID" value="WWC85977.1"/>
    <property type="molecule type" value="Genomic_DNA"/>
</dbReference>
<dbReference type="GO" id="GO:0018279">
    <property type="term" value="P:protein N-linked glycosylation via asparagine"/>
    <property type="evidence" value="ECO:0007669"/>
    <property type="project" value="UniProtKB-UniRule"/>
</dbReference>
<dbReference type="Pfam" id="PF03345">
    <property type="entry name" value="OST48_N"/>
    <property type="match status" value="1"/>
</dbReference>
<evidence type="ECO:0000256" key="8">
    <source>
        <dbReference type="RuleBase" id="RU361142"/>
    </source>
</evidence>
<keyword evidence="12" id="KW-1185">Reference proteome</keyword>
<dbReference type="GO" id="GO:0008250">
    <property type="term" value="C:oligosaccharyltransferase complex"/>
    <property type="evidence" value="ECO:0007669"/>
    <property type="project" value="TreeGrafter"/>
</dbReference>
<keyword evidence="8" id="KW-0732">Signal</keyword>
<evidence type="ECO:0000256" key="1">
    <source>
        <dbReference type="ARBA" id="ARBA00004479"/>
    </source>
</evidence>
<evidence type="ECO:0000259" key="10">
    <source>
        <dbReference type="Pfam" id="PF23358"/>
    </source>
</evidence>
<feature type="transmembrane region" description="Helical" evidence="8">
    <location>
        <begin position="445"/>
        <end position="468"/>
    </location>
</feature>
<evidence type="ECO:0000256" key="2">
    <source>
        <dbReference type="ARBA" id="ARBA00004922"/>
    </source>
</evidence>
<comment type="function">
    <text evidence="8">Subunit of the oligosaccharyl transferase (OST) complex that catalyzes the initial transfer of a defined glycan (Glc(3)Man(9)GlcNAc(2) in eukaryotes) from the lipid carrier dolichol-pyrophosphate to an asparagine residue within an Asn-X-Ser/Thr consensus motif in nascent polypeptide chains, the first step in protein N-glycosylation. N-glycosylation occurs cotranslationally and the complex associates with the Sec61 complex at the channel-forming translocon complex that mediates protein translocation across the endoplasmic reticulum (ER).</text>
</comment>
<evidence type="ECO:0000313" key="11">
    <source>
        <dbReference type="EMBL" id="WWC85977.1"/>
    </source>
</evidence>
<comment type="subcellular location">
    <subcellularLocation>
        <location evidence="8">Endoplasmic reticulum membrane</location>
        <topology evidence="8">Single-pass type I membrane protein</topology>
    </subcellularLocation>
    <subcellularLocation>
        <location evidence="1">Membrane</location>
        <topology evidence="1">Single-pass type I membrane protein</topology>
    </subcellularLocation>
</comment>
<keyword evidence="4 8" id="KW-0812">Transmembrane</keyword>
<feature type="signal peptide" evidence="8">
    <location>
        <begin position="1"/>
        <end position="20"/>
    </location>
</feature>
<gene>
    <name evidence="11" type="ORF">L201_000848</name>
</gene>